<organism evidence="5 6">
    <name type="scientific">Polluticaenibacter yanchengensis</name>
    <dbReference type="NCBI Taxonomy" id="3014562"/>
    <lineage>
        <taxon>Bacteria</taxon>
        <taxon>Pseudomonadati</taxon>
        <taxon>Bacteroidota</taxon>
        <taxon>Chitinophagia</taxon>
        <taxon>Chitinophagales</taxon>
        <taxon>Chitinophagaceae</taxon>
        <taxon>Polluticaenibacter</taxon>
    </lineage>
</organism>
<dbReference type="InterPro" id="IPR001599">
    <property type="entry name" value="Macroglobln_a2"/>
</dbReference>
<dbReference type="Pfam" id="PF17973">
    <property type="entry name" value="bMG10"/>
    <property type="match status" value="1"/>
</dbReference>
<dbReference type="Pfam" id="PF07678">
    <property type="entry name" value="TED_complement"/>
    <property type="match status" value="1"/>
</dbReference>
<dbReference type="Pfam" id="PF11974">
    <property type="entry name" value="bMG3"/>
    <property type="match status" value="1"/>
</dbReference>
<dbReference type="CDD" id="cd02891">
    <property type="entry name" value="A2M_like"/>
    <property type="match status" value="1"/>
</dbReference>
<dbReference type="Pfam" id="PF17972">
    <property type="entry name" value="bMG5"/>
    <property type="match status" value="1"/>
</dbReference>
<protein>
    <submittedName>
        <fullName evidence="5">MG2 domain-containing protein</fullName>
    </submittedName>
</protein>
<dbReference type="Gene3D" id="2.60.40.3710">
    <property type="match status" value="1"/>
</dbReference>
<dbReference type="InterPro" id="IPR011626">
    <property type="entry name" value="Alpha-macroglobulin_TED"/>
</dbReference>
<dbReference type="InterPro" id="IPR041246">
    <property type="entry name" value="Bact_MG10"/>
</dbReference>
<dbReference type="Gene3D" id="1.50.10.20">
    <property type="match status" value="1"/>
</dbReference>
<dbReference type="InterPro" id="IPR051802">
    <property type="entry name" value="YfhM-like"/>
</dbReference>
<evidence type="ECO:0000259" key="3">
    <source>
        <dbReference type="SMART" id="SM01359"/>
    </source>
</evidence>
<dbReference type="Pfam" id="PF01835">
    <property type="entry name" value="MG2"/>
    <property type="match status" value="1"/>
</dbReference>
<dbReference type="SMART" id="SM01360">
    <property type="entry name" value="A2M"/>
    <property type="match status" value="1"/>
</dbReference>
<dbReference type="InterPro" id="IPR002890">
    <property type="entry name" value="MG2"/>
</dbReference>
<reference evidence="5 6" key="1">
    <citation type="submission" date="2022-12" db="EMBL/GenBank/DDBJ databases">
        <title>Chitinophagaceae gen. sp. nov., a new member of the family Chitinophagaceae, isolated from soil in a chemical factory.</title>
        <authorList>
            <person name="Ke Z."/>
        </authorList>
    </citation>
    <scope>NUCLEOTIDE SEQUENCE [LARGE SCALE GENOMIC DNA]</scope>
    <source>
        <strain evidence="5 6">LY-5</strain>
    </source>
</reference>
<dbReference type="PANTHER" id="PTHR40094">
    <property type="entry name" value="ALPHA-2-MACROGLOBULIN HOMOLOG"/>
    <property type="match status" value="1"/>
</dbReference>
<evidence type="ECO:0000259" key="4">
    <source>
        <dbReference type="SMART" id="SM01360"/>
    </source>
</evidence>
<accession>A0ABT4UR41</accession>
<feature type="domain" description="Alpha-2-macroglobulin" evidence="4">
    <location>
        <begin position="1130"/>
        <end position="1218"/>
    </location>
</feature>
<dbReference type="SMART" id="SM01359">
    <property type="entry name" value="A2M_N_2"/>
    <property type="match status" value="1"/>
</dbReference>
<dbReference type="InterPro" id="IPR008930">
    <property type="entry name" value="Terpenoid_cyclase/PrenylTrfase"/>
</dbReference>
<dbReference type="InterPro" id="IPR011625">
    <property type="entry name" value="A2M_N_BRD"/>
</dbReference>
<dbReference type="InterPro" id="IPR021868">
    <property type="entry name" value="Alpha_2_Macroglob_MG3"/>
</dbReference>
<dbReference type="Pfam" id="PF17962">
    <property type="entry name" value="bMG6"/>
    <property type="match status" value="1"/>
</dbReference>
<dbReference type="PROSITE" id="PS51257">
    <property type="entry name" value="PROKAR_LIPOPROTEIN"/>
    <property type="match status" value="1"/>
</dbReference>
<dbReference type="InterPro" id="IPR047565">
    <property type="entry name" value="Alpha-macroglob_thiol-ester_cl"/>
</dbReference>
<dbReference type="Pfam" id="PF00207">
    <property type="entry name" value="A2M"/>
    <property type="match status" value="1"/>
</dbReference>
<dbReference type="Gene3D" id="2.60.40.1930">
    <property type="match status" value="1"/>
</dbReference>
<evidence type="ECO:0000313" key="6">
    <source>
        <dbReference type="Proteomes" id="UP001210231"/>
    </source>
</evidence>
<dbReference type="Pfam" id="PF07703">
    <property type="entry name" value="A2M_BRD"/>
    <property type="match status" value="1"/>
</dbReference>
<dbReference type="RefSeq" id="WP_407032963.1">
    <property type="nucleotide sequence ID" value="NZ_JAQGEF010000037.1"/>
</dbReference>
<keyword evidence="6" id="KW-1185">Reference proteome</keyword>
<evidence type="ECO:0000256" key="1">
    <source>
        <dbReference type="ARBA" id="ARBA00010556"/>
    </source>
</evidence>
<dbReference type="EMBL" id="JAQGEF010000037">
    <property type="protein sequence ID" value="MDA3616633.1"/>
    <property type="molecule type" value="Genomic_DNA"/>
</dbReference>
<sequence>MRPYFRLLFWSSLFLTVMLVACNRSAISLSYTNAKEEVPQIGNLHFKFNGTLVPDSMMNKWLDEEYVSFSPKIPGKFRWESSDELVFSPEKPLLPSTQYKASLNNAIIKLSEYKSVKSDEDIEFFTPQMKLNKYNFVWVSAGSSNQAVPQIDLEFNYPVNPESLKGSLNVSIDGKKYDYTMQTMNVSDRVSLIVSGLQVQDKNYSVEVSLAKGLKPEGGTLGLEKDVTLKNTIISPYVLAINDVETEHTGTMGIVKVKTSQQILQDKIQPFISISPAVTYNVELTDDGFILSSEGFNADNVYTLNLLKGLRGKVGGVLREEYSTNLAFGVIDPSISFNNTKGVYLASSGHKNILVDIAGIEKVKITVSKIYESNLTALNKYGYYPNDNNYDDEYYYEDAYRDNKATLGDVIYEKEINTKDLPKHGNARLFNFNIADNLQDFKGIYHIKISSTQDYWVNDSRFISLSDIGLIAKEADDKVYVFANNIKTTSPIGDVGVSVYGANNQLLGTGSTNSSGVAEITYTRKEYEGFKPAMIIAKTKDDFNYLPFYNTAVNTSRFDIGGKKLNKTNFDAFLYMERDMYRPGERVNFAAIVRDYSYKNPGALPVKFRIVMPNGKELTTIRKTLNEQGGVDANVSINASAITGTYNIEMLNGNDVLLTAKSFHVEEFMPDRIKVEPKLDKTVVEPGYTTNLSIKAVNYFGPPAANRKYEVEIQVDEKTFMPAKYYNYNFRLSNQYSYFDKIFKEGKLNENGLASESFNVPDMYRNSGLLQAKFFTTVFDESGRPVSRMAKADIPTQKAFIGLANTEYYYLPLNSEAKFPLVALNLNEELTTAKVNVQIIKTEYRTILSKSGSYFRYHSQKDEKLLENKSVTVSGENTFFSFVPKTSGEYEIRVSMPDAKSYISQHFYSYGSYGISNNDFGVNTDGNIDISIDKEKYNNGETVKALFKAPFNGKMLVTTETNKIVKYEYVDVVNRTATLEFKLSDNDVPNMFITATLFKPHDVSEIPLTAAHGYRKVIVEDLNKQMKVTIAANDKSRSNTKQKVVVNAESGAMITLAAVDNGVLAVSDFQTPNPFKYFYSPRALGVRSFDMYPLLMPEIAGRMSSTGGDGAFDAKFAANPLENKRVKILSFWSGTQKANGSGNAEFEIDIPQFSGQIKLMAVAYKDNKLGGSDKAITVADPLVLSAALPRFLSPSDTVFVPVTVTNTTNNTANITATISLSGPLKLMSAASQSATVAANAENVVNFKLYAEQTVNTAKVKVDVKGLGETFTSTTDITIRPPSTLQSRSESGIISGGTNKGLQINTADFLPQSLNYQLVVSKSPVIQLNKQLEYLVNYPHGCTEQTISAAFPQLYYADIAEQLKTGKNKVASALDNINVAINKIKMRQLYNGAVTMWDGQGTENRWMTAYAAHFLVEAQKAGYNVDRNLLDPMLNYLTNSLRNKNLVDYYYNGSLNKKIAPKEIAYSLYVLALANKPNISAMNYYKSNQQVLAMDSKYLLAAAYALVGDKAKFKEMLPGSFGSEVSVAQTGGSFYSDIRDAGVALNALVDVEPTNNQIASLSKYVIDRLKARTYFSTQEAAFGLLGVGKIARNANQSNAKADILVNGKSVATMNGASVSLSKQQLGNGSVQINTSGSGAVYYWWQVQGVSLSGDYVEADNYLKVRRQFFNRNGAPISGTTFKQNDLIVVRVTVEKSYSDAIDNVVTTDILPAGFEIENSRIREIPGMDWIKDASTPQQLDMRDDRVNFYDDIYSKRIYYYAVRAVSPGVYRMGPVSSQAMYNGGMNSYNGAGKIEILP</sequence>
<name>A0ABT4UR41_9BACT</name>
<evidence type="ECO:0000256" key="2">
    <source>
        <dbReference type="ARBA" id="ARBA00022729"/>
    </source>
</evidence>
<keyword evidence="2" id="KW-0732">Signal</keyword>
<gene>
    <name evidence="5" type="ORF">O3P16_17615</name>
</gene>
<comment type="caution">
    <text evidence="5">The sequence shown here is derived from an EMBL/GenBank/DDBJ whole genome shotgun (WGS) entry which is preliminary data.</text>
</comment>
<dbReference type="PANTHER" id="PTHR40094:SF1">
    <property type="entry name" value="UBIQUITIN DOMAIN-CONTAINING PROTEIN"/>
    <property type="match status" value="1"/>
</dbReference>
<dbReference type="InterPro" id="IPR041462">
    <property type="entry name" value="Bact_A2M_MG6"/>
</dbReference>
<comment type="similarity">
    <text evidence="1">Belongs to the protease inhibitor I39 (alpha-2-macroglobulin) family. Bacterial alpha-2-macroglobulin subfamily.</text>
</comment>
<proteinExistence type="inferred from homology"/>
<dbReference type="Proteomes" id="UP001210231">
    <property type="component" value="Unassembled WGS sequence"/>
</dbReference>
<feature type="domain" description="Alpha-2-macroglobulin bait region" evidence="3">
    <location>
        <begin position="928"/>
        <end position="1066"/>
    </location>
</feature>
<dbReference type="SUPFAM" id="SSF48239">
    <property type="entry name" value="Terpenoid cyclases/Protein prenyltransferases"/>
    <property type="match status" value="1"/>
</dbReference>
<dbReference type="InterPro" id="IPR041203">
    <property type="entry name" value="Bact_A2M_MG5"/>
</dbReference>
<evidence type="ECO:0000313" key="5">
    <source>
        <dbReference type="EMBL" id="MDA3616633.1"/>
    </source>
</evidence>
<dbReference type="SMART" id="SM01419">
    <property type="entry name" value="Thiol-ester_cl"/>
    <property type="match status" value="1"/>
</dbReference>